<proteinExistence type="predicted"/>
<feature type="region of interest" description="Disordered" evidence="1">
    <location>
        <begin position="1"/>
        <end position="45"/>
    </location>
</feature>
<evidence type="ECO:0000313" key="3">
    <source>
        <dbReference type="Proteomes" id="UP000224634"/>
    </source>
</evidence>
<evidence type="ECO:0008006" key="4">
    <source>
        <dbReference type="Google" id="ProtNLM"/>
    </source>
</evidence>
<name>A0A2B7Z0F0_POLH7</name>
<comment type="caution">
    <text evidence="2">The sequence shown here is derived from an EMBL/GenBank/DDBJ whole genome shotgun (WGS) entry which is preliminary data.</text>
</comment>
<feature type="compositionally biased region" description="Polar residues" evidence="1">
    <location>
        <begin position="12"/>
        <end position="23"/>
    </location>
</feature>
<feature type="compositionally biased region" description="Basic and acidic residues" evidence="1">
    <location>
        <begin position="1"/>
        <end position="10"/>
    </location>
</feature>
<organism evidence="2 3">
    <name type="scientific">Polytolypa hystricis (strain UAMH7299)</name>
    <dbReference type="NCBI Taxonomy" id="1447883"/>
    <lineage>
        <taxon>Eukaryota</taxon>
        <taxon>Fungi</taxon>
        <taxon>Dikarya</taxon>
        <taxon>Ascomycota</taxon>
        <taxon>Pezizomycotina</taxon>
        <taxon>Eurotiomycetes</taxon>
        <taxon>Eurotiomycetidae</taxon>
        <taxon>Onygenales</taxon>
        <taxon>Onygenales incertae sedis</taxon>
        <taxon>Polytolypa</taxon>
    </lineage>
</organism>
<dbReference type="OrthoDB" id="2951834at2759"/>
<accession>A0A2B7Z0F0</accession>
<reference evidence="2 3" key="1">
    <citation type="submission" date="2017-10" db="EMBL/GenBank/DDBJ databases">
        <title>Comparative genomics in systemic dimorphic fungi from Ajellomycetaceae.</title>
        <authorList>
            <person name="Munoz J.F."/>
            <person name="Mcewen J.G."/>
            <person name="Clay O.K."/>
            <person name="Cuomo C.A."/>
        </authorList>
    </citation>
    <scope>NUCLEOTIDE SEQUENCE [LARGE SCALE GENOMIC DNA]</scope>
    <source>
        <strain evidence="2 3">UAMH7299</strain>
    </source>
</reference>
<dbReference type="EMBL" id="PDNA01000014">
    <property type="protein sequence ID" value="PGH26703.1"/>
    <property type="molecule type" value="Genomic_DNA"/>
</dbReference>
<gene>
    <name evidence="2" type="ORF">AJ80_01649</name>
</gene>
<protein>
    <recommendedName>
        <fullName evidence="4">F-box domain-containing protein</fullName>
    </recommendedName>
</protein>
<dbReference type="AlphaFoldDB" id="A0A2B7Z0F0"/>
<evidence type="ECO:0000256" key="1">
    <source>
        <dbReference type="SAM" id="MobiDB-lite"/>
    </source>
</evidence>
<sequence>MSESERKKEVTNAMTTPSANERQQSIDDHCESCGKSSEIEAPPEDTKPMSRFLCLPYEIRAEIYSYLLVLDNVLTSETCANQSLGRLLHPNILQVCKQTYAEGLGTLVNKNLWIYFHADPVFMERSRASTSELREQYSCMAGRWYGQPSLPVGCEALKERLKERALKVTLDPVDVVTEQDAPDIEEGVLFVYHERPYASFTCLVRMLDCLSSMRYKLTIKFPTISKWGRKLNVQLKLLEPLLNTRNVHTFDIEADSIREGDVKDITHELVDTNTIDRLNDEPERLKLEGDTALVKGLFKEAQDRYECANKTMHINAETVAHLMRVFNHDVESHMKREMSLQHDIFIGLAIAVEEQATTAEHVAILENCIQALEQFISQSNFGLPMPEDNDWSLLGRCGHLHRRIGILLKSVDASKAKDHFIRAILAFLRVYEITFDDKNPLTTRIGQRMRGPEESQSIQ</sequence>
<evidence type="ECO:0000313" key="2">
    <source>
        <dbReference type="EMBL" id="PGH26703.1"/>
    </source>
</evidence>
<dbReference type="Proteomes" id="UP000224634">
    <property type="component" value="Unassembled WGS sequence"/>
</dbReference>
<keyword evidence="3" id="KW-1185">Reference proteome</keyword>